<evidence type="ECO:0000256" key="5">
    <source>
        <dbReference type="PIRNR" id="PIRNR037207"/>
    </source>
</evidence>
<dbReference type="InterPro" id="IPR016181">
    <property type="entry name" value="Acyl_CoA_acyltransferase"/>
</dbReference>
<name>A0A0N4ZKD2_PARTI</name>
<organism evidence="9 10">
    <name type="scientific">Parastrongyloides trichosuri</name>
    <name type="common">Possum-specific nematode worm</name>
    <dbReference type="NCBI Taxonomy" id="131310"/>
    <lineage>
        <taxon>Eukaryota</taxon>
        <taxon>Metazoa</taxon>
        <taxon>Ecdysozoa</taxon>
        <taxon>Nematoda</taxon>
        <taxon>Chromadorea</taxon>
        <taxon>Rhabditida</taxon>
        <taxon>Tylenchina</taxon>
        <taxon>Panagrolaimomorpha</taxon>
        <taxon>Strongyloidoidea</taxon>
        <taxon>Strongyloididae</taxon>
        <taxon>Parastrongyloides</taxon>
    </lineage>
</organism>
<keyword evidence="4 5" id="KW-0012">Acyltransferase</keyword>
<reference evidence="10" key="1">
    <citation type="submission" date="2017-02" db="UniProtKB">
        <authorList>
            <consortium name="WormBaseParasite"/>
        </authorList>
    </citation>
    <scope>IDENTIFICATION</scope>
</reference>
<dbReference type="PIRSF" id="PIRSF037207">
    <property type="entry name" value="ATE1_euk"/>
    <property type="match status" value="1"/>
</dbReference>
<dbReference type="InterPro" id="IPR030700">
    <property type="entry name" value="N-end_Aminoacyl_Trfase"/>
</dbReference>
<evidence type="ECO:0000256" key="4">
    <source>
        <dbReference type="ARBA" id="ARBA00023315"/>
    </source>
</evidence>
<dbReference type="SUPFAM" id="SSF55729">
    <property type="entry name" value="Acyl-CoA N-acyltransferases (Nat)"/>
    <property type="match status" value="1"/>
</dbReference>
<dbReference type="InterPro" id="IPR007471">
    <property type="entry name" value="N-end_Aminoacyl_Trfase_N"/>
</dbReference>
<dbReference type="PANTHER" id="PTHR21367">
    <property type="entry name" value="ARGININE-TRNA-PROTEIN TRANSFERASE 1"/>
    <property type="match status" value="1"/>
</dbReference>
<dbReference type="InterPro" id="IPR017137">
    <property type="entry name" value="Arg-tRNA-P_Trfase_1_euk"/>
</dbReference>
<proteinExistence type="inferred from homology"/>
<dbReference type="WBParaSite" id="PTRK_0000856500.1">
    <property type="protein sequence ID" value="PTRK_0000856500.1"/>
    <property type="gene ID" value="PTRK_0000856500"/>
</dbReference>
<keyword evidence="3 5" id="KW-0833">Ubl conjugation pathway</keyword>
<keyword evidence="9" id="KW-1185">Reference proteome</keyword>
<evidence type="ECO:0000259" key="7">
    <source>
        <dbReference type="Pfam" id="PF04376"/>
    </source>
</evidence>
<dbReference type="EC" id="2.3.2.8" evidence="5"/>
<keyword evidence="6" id="KW-0175">Coiled coil</keyword>
<evidence type="ECO:0000259" key="8">
    <source>
        <dbReference type="Pfam" id="PF04377"/>
    </source>
</evidence>
<accession>A0A0N4ZKD2</accession>
<evidence type="ECO:0000256" key="3">
    <source>
        <dbReference type="ARBA" id="ARBA00022786"/>
    </source>
</evidence>
<dbReference type="STRING" id="131310.A0A0N4ZKD2"/>
<evidence type="ECO:0000313" key="10">
    <source>
        <dbReference type="WBParaSite" id="PTRK_0000856500.1"/>
    </source>
</evidence>
<evidence type="ECO:0000313" key="9">
    <source>
        <dbReference type="Proteomes" id="UP000038045"/>
    </source>
</evidence>
<keyword evidence="2 5" id="KW-0808">Transferase</keyword>
<dbReference type="Pfam" id="PF04377">
    <property type="entry name" value="ATE_C"/>
    <property type="match status" value="1"/>
</dbReference>
<feature type="coiled-coil region" evidence="6">
    <location>
        <begin position="112"/>
        <end position="146"/>
    </location>
</feature>
<sequence>MQLSPIAYSKMMKRGWRRSGNYLYKPIMNKTCCPQYTIRLNVDRYQLSRSHKKVLKNLKRYLKDGTRPIHTFDEENTSVPIKKSKNDTKTNNAKTTINSLNSKSMKKKIIRRERALDKLRSKGVNIEEYQRERAMKEEERKKTLENYMSELRILEGDNKLTFRLVFVGSDEFRETKEESYEIYKKYQETIHKDSNNSQSNWHDFLCCGDIFKGYNSEGESTFIYGAYHYQYVINDKIVAVSVLDILPDLVSAKYFYYDPEYAFLNLGTYSALREIYFVKTLHKTLPELQYYYMGFYIHNCRKMRYKANFRPSELLCDQSYKWMDLKEATEMIDDNNGNFTIFYPDSSDIESIDLDRVRFLNARKEIHGYRSMARQMGYEYLNDSYQREVIQFMMDRIGKTCYEMRFFIIGERKNYDSDSD</sequence>
<comment type="similarity">
    <text evidence="1 5">Belongs to the R-transferase family.</text>
</comment>
<feature type="domain" description="N-end aminoacyl transferase N-terminal" evidence="7">
    <location>
        <begin position="5"/>
        <end position="53"/>
    </location>
</feature>
<dbReference type="InterPro" id="IPR007472">
    <property type="entry name" value="N-end_Aminoacyl_Trfase_C"/>
</dbReference>
<dbReference type="Proteomes" id="UP000038045">
    <property type="component" value="Unplaced"/>
</dbReference>
<dbReference type="GO" id="GO:0005737">
    <property type="term" value="C:cytoplasm"/>
    <property type="evidence" value="ECO:0007669"/>
    <property type="project" value="TreeGrafter"/>
</dbReference>
<dbReference type="GO" id="GO:0004057">
    <property type="term" value="F:arginyl-tRNA--protein transferase activity"/>
    <property type="evidence" value="ECO:0007669"/>
    <property type="project" value="UniProtKB-EC"/>
</dbReference>
<dbReference type="Pfam" id="PF04376">
    <property type="entry name" value="ATE_N"/>
    <property type="match status" value="1"/>
</dbReference>
<comment type="function">
    <text evidence="5">Involved in the post-translational conjugation of arginine to the N-terminal aspartate or glutamate of a protein. This arginylation is required for degradation of the protein via the ubiquitin pathway.</text>
</comment>
<dbReference type="PANTHER" id="PTHR21367:SF1">
    <property type="entry name" value="ARGINYL-TRNA--PROTEIN TRANSFERASE 1"/>
    <property type="match status" value="1"/>
</dbReference>
<evidence type="ECO:0000256" key="2">
    <source>
        <dbReference type="ARBA" id="ARBA00022679"/>
    </source>
</evidence>
<evidence type="ECO:0000256" key="6">
    <source>
        <dbReference type="SAM" id="Coils"/>
    </source>
</evidence>
<feature type="domain" description="N-end rule aminoacyl transferase C-terminal" evidence="8">
    <location>
        <begin position="178"/>
        <end position="316"/>
    </location>
</feature>
<dbReference type="AlphaFoldDB" id="A0A0N4ZKD2"/>
<comment type="catalytic activity">
    <reaction evidence="5">
        <text>an N-terminal L-alpha-aminoacyl-[protein] + L-arginyl-tRNA(Arg) = an N-terminal L-arginyl-L-aminoacyl-[protein] + tRNA(Arg) + H(+)</text>
        <dbReference type="Rhea" id="RHEA:10208"/>
        <dbReference type="Rhea" id="RHEA-COMP:9658"/>
        <dbReference type="Rhea" id="RHEA-COMP:9673"/>
        <dbReference type="Rhea" id="RHEA-COMP:10636"/>
        <dbReference type="Rhea" id="RHEA-COMP:10638"/>
        <dbReference type="ChEBI" id="CHEBI:15378"/>
        <dbReference type="ChEBI" id="CHEBI:78442"/>
        <dbReference type="ChEBI" id="CHEBI:78513"/>
        <dbReference type="ChEBI" id="CHEBI:78597"/>
        <dbReference type="ChEBI" id="CHEBI:83562"/>
        <dbReference type="EC" id="2.3.2.8"/>
    </reaction>
</comment>
<protein>
    <recommendedName>
        <fullName evidence="5">Arginyl-tRNA--protein transferase 1</fullName>
        <shortName evidence="5">Arginyltransferase 1</shortName>
        <shortName evidence="5">R-transferase 1</shortName>
        <ecNumber evidence="5">2.3.2.8</ecNumber>
    </recommendedName>
    <alternativeName>
        <fullName evidence="5">Arginine-tRNA--protein transferase 1</fullName>
    </alternativeName>
</protein>
<evidence type="ECO:0000256" key="1">
    <source>
        <dbReference type="ARBA" id="ARBA00009991"/>
    </source>
</evidence>